<dbReference type="VEuPathDB" id="FungiDB:Bcin01g06660"/>
<feature type="compositionally biased region" description="Low complexity" evidence="1">
    <location>
        <begin position="78"/>
        <end position="93"/>
    </location>
</feature>
<evidence type="ECO:0000256" key="1">
    <source>
        <dbReference type="SAM" id="MobiDB-lite"/>
    </source>
</evidence>
<proteinExistence type="predicted"/>
<name>A0A384J686_BOTFB</name>
<sequence length="278" mass="30490">MSSHPFSLAITLSQSSSQEVDGFQQPRLDSPPPPPSPPNTMHAMVDPIQHYYSSLLSSPQLGSSPQSVVYAPLPLQPQVQSQETPTQSQQSPSPSTPSPYSRQKQQALRNDTSRSQPHSRPESHHHLLSPSIPSVFQTEHQQTSNVIHSPKLNYNTISSSQHPVSTQFPDFSTRPFPLFSPGLPVPHWSSSPHTSTSTPASFSTPSSFSASHSNAHSNSDSDLETGIEDDNRARELSWDAQHTQKLAVQRAQHMCAWFTGVVIGMLGVVGVVRWVFYG</sequence>
<keyword evidence="2" id="KW-1133">Transmembrane helix</keyword>
<accession>A0A384J686</accession>
<feature type="compositionally biased region" description="Polar residues" evidence="1">
    <location>
        <begin position="100"/>
        <end position="116"/>
    </location>
</feature>
<organism evidence="3 4">
    <name type="scientific">Botryotinia fuckeliana (strain B05.10)</name>
    <name type="common">Noble rot fungus</name>
    <name type="synonym">Botrytis cinerea</name>
    <dbReference type="NCBI Taxonomy" id="332648"/>
    <lineage>
        <taxon>Eukaryota</taxon>
        <taxon>Fungi</taxon>
        <taxon>Dikarya</taxon>
        <taxon>Ascomycota</taxon>
        <taxon>Pezizomycotina</taxon>
        <taxon>Leotiomycetes</taxon>
        <taxon>Helotiales</taxon>
        <taxon>Sclerotiniaceae</taxon>
        <taxon>Botrytis</taxon>
    </lineage>
</organism>
<dbReference type="EMBL" id="CP009805">
    <property type="protein sequence ID" value="ATZ45980.1"/>
    <property type="molecule type" value="Genomic_DNA"/>
</dbReference>
<feature type="region of interest" description="Disordered" evidence="1">
    <location>
        <begin position="1"/>
        <end position="46"/>
    </location>
</feature>
<dbReference type="AlphaFoldDB" id="A0A384J686"/>
<dbReference type="KEGG" id="bfu:BCIN_01g06660"/>
<dbReference type="RefSeq" id="XP_024546403.1">
    <property type="nucleotide sequence ID" value="XM_024690634.1"/>
</dbReference>
<keyword evidence="2" id="KW-0812">Transmembrane</keyword>
<feature type="compositionally biased region" description="Polar residues" evidence="1">
    <location>
        <begin position="1"/>
        <end position="19"/>
    </location>
</feature>
<reference evidence="3 4" key="2">
    <citation type="journal article" date="2012" name="Eukaryot. Cell">
        <title>Genome update of Botrytis cinerea strains B05.10 and T4.</title>
        <authorList>
            <person name="Staats M."/>
            <person name="van Kan J.A."/>
        </authorList>
    </citation>
    <scope>NUCLEOTIDE SEQUENCE [LARGE SCALE GENOMIC DNA]</scope>
    <source>
        <strain evidence="3 4">B05.10</strain>
    </source>
</reference>
<evidence type="ECO:0000256" key="2">
    <source>
        <dbReference type="SAM" id="Phobius"/>
    </source>
</evidence>
<feature type="region of interest" description="Disordered" evidence="1">
    <location>
        <begin position="78"/>
        <end position="128"/>
    </location>
</feature>
<dbReference type="Proteomes" id="UP000001798">
    <property type="component" value="Chromosome 1"/>
</dbReference>
<keyword evidence="2" id="KW-0472">Membrane</keyword>
<feature type="compositionally biased region" description="Low complexity" evidence="1">
    <location>
        <begin position="189"/>
        <end position="220"/>
    </location>
</feature>
<reference evidence="3 4" key="3">
    <citation type="journal article" date="2017" name="Mol. Plant Pathol.">
        <title>A gapless genome sequence of the fungus Botrytis cinerea.</title>
        <authorList>
            <person name="Van Kan J.A."/>
            <person name="Stassen J.H."/>
            <person name="Mosbach A."/>
            <person name="Van Der Lee T.A."/>
            <person name="Faino L."/>
            <person name="Farmer A.D."/>
            <person name="Papasotiriou D.G."/>
            <person name="Zhou S."/>
            <person name="Seidl M.F."/>
            <person name="Cottam E."/>
            <person name="Edel D."/>
            <person name="Hahn M."/>
            <person name="Schwartz D.C."/>
            <person name="Dietrich R.A."/>
            <person name="Widdison S."/>
            <person name="Scalliet G."/>
        </authorList>
    </citation>
    <scope>NUCLEOTIDE SEQUENCE [LARGE SCALE GENOMIC DNA]</scope>
    <source>
        <strain evidence="3 4">B05.10</strain>
    </source>
</reference>
<reference evidence="3 4" key="1">
    <citation type="journal article" date="2011" name="PLoS Genet.">
        <title>Genomic analysis of the necrotrophic fungal pathogens Sclerotinia sclerotiorum and Botrytis cinerea.</title>
        <authorList>
            <person name="Amselem J."/>
            <person name="Cuomo C.A."/>
            <person name="van Kan J.A."/>
            <person name="Viaud M."/>
            <person name="Benito E.P."/>
            <person name="Couloux A."/>
            <person name="Coutinho P.M."/>
            <person name="de Vries R.P."/>
            <person name="Dyer P.S."/>
            <person name="Fillinger S."/>
            <person name="Fournier E."/>
            <person name="Gout L."/>
            <person name="Hahn M."/>
            <person name="Kohn L."/>
            <person name="Lapalu N."/>
            <person name="Plummer K.M."/>
            <person name="Pradier J.M."/>
            <person name="Quevillon E."/>
            <person name="Sharon A."/>
            <person name="Simon A."/>
            <person name="ten Have A."/>
            <person name="Tudzynski B."/>
            <person name="Tudzynski P."/>
            <person name="Wincker P."/>
            <person name="Andrew M."/>
            <person name="Anthouard V."/>
            <person name="Beever R.E."/>
            <person name="Beffa R."/>
            <person name="Benoit I."/>
            <person name="Bouzid O."/>
            <person name="Brault B."/>
            <person name="Chen Z."/>
            <person name="Choquer M."/>
            <person name="Collemare J."/>
            <person name="Cotton P."/>
            <person name="Danchin E.G."/>
            <person name="Da Silva C."/>
            <person name="Gautier A."/>
            <person name="Giraud C."/>
            <person name="Giraud T."/>
            <person name="Gonzalez C."/>
            <person name="Grossetete S."/>
            <person name="Guldener U."/>
            <person name="Henrissat B."/>
            <person name="Howlett B.J."/>
            <person name="Kodira C."/>
            <person name="Kretschmer M."/>
            <person name="Lappartient A."/>
            <person name="Leroch M."/>
            <person name="Levis C."/>
            <person name="Mauceli E."/>
            <person name="Neuveglise C."/>
            <person name="Oeser B."/>
            <person name="Pearson M."/>
            <person name="Poulain J."/>
            <person name="Poussereau N."/>
            <person name="Quesneville H."/>
            <person name="Rascle C."/>
            <person name="Schumacher J."/>
            <person name="Segurens B."/>
            <person name="Sexton A."/>
            <person name="Silva E."/>
            <person name="Sirven C."/>
            <person name="Soanes D.M."/>
            <person name="Talbot N.J."/>
            <person name="Templeton M."/>
            <person name="Yandava C."/>
            <person name="Yarden O."/>
            <person name="Zeng Q."/>
            <person name="Rollins J.A."/>
            <person name="Lebrun M.H."/>
            <person name="Dickman M."/>
        </authorList>
    </citation>
    <scope>NUCLEOTIDE SEQUENCE [LARGE SCALE GENOMIC DNA]</scope>
    <source>
        <strain evidence="3 4">B05.10</strain>
    </source>
</reference>
<dbReference type="GeneID" id="36393833"/>
<feature type="region of interest" description="Disordered" evidence="1">
    <location>
        <begin position="188"/>
        <end position="226"/>
    </location>
</feature>
<dbReference type="OrthoDB" id="3559642at2759"/>
<evidence type="ECO:0000313" key="3">
    <source>
        <dbReference type="EMBL" id="ATZ45980.1"/>
    </source>
</evidence>
<keyword evidence="4" id="KW-1185">Reference proteome</keyword>
<feature type="transmembrane region" description="Helical" evidence="2">
    <location>
        <begin position="256"/>
        <end position="276"/>
    </location>
</feature>
<protein>
    <submittedName>
        <fullName evidence="3">Uncharacterized protein</fullName>
    </submittedName>
</protein>
<evidence type="ECO:0000313" key="4">
    <source>
        <dbReference type="Proteomes" id="UP000001798"/>
    </source>
</evidence>
<feature type="compositionally biased region" description="Pro residues" evidence="1">
    <location>
        <begin position="29"/>
        <end position="38"/>
    </location>
</feature>
<gene>
    <name evidence="3" type="ORF">BCIN_01g06660</name>
</gene>